<dbReference type="OrthoDB" id="276498at2759"/>
<feature type="compositionally biased region" description="Polar residues" evidence="15">
    <location>
        <begin position="1424"/>
        <end position="1436"/>
    </location>
</feature>
<keyword evidence="19" id="KW-1185">Reference proteome</keyword>
<feature type="compositionally biased region" description="Basic and acidic residues" evidence="15">
    <location>
        <begin position="1353"/>
        <end position="1368"/>
    </location>
</feature>
<dbReference type="PANTHER" id="PTHR10169:SF38">
    <property type="entry name" value="DNA TOPOISOMERASE 2"/>
    <property type="match status" value="1"/>
</dbReference>
<dbReference type="SUPFAM" id="SSF54211">
    <property type="entry name" value="Ribosomal protein S5 domain 2-like"/>
    <property type="match status" value="1"/>
</dbReference>
<feature type="compositionally biased region" description="Acidic residues" evidence="15">
    <location>
        <begin position="1462"/>
        <end position="1473"/>
    </location>
</feature>
<dbReference type="Gene3D" id="3.30.230.10">
    <property type="match status" value="1"/>
</dbReference>
<dbReference type="SMART" id="SM00434">
    <property type="entry name" value="TOP4c"/>
    <property type="match status" value="1"/>
</dbReference>
<feature type="compositionally biased region" description="Basic residues" evidence="15">
    <location>
        <begin position="1480"/>
        <end position="1489"/>
    </location>
</feature>
<feature type="compositionally biased region" description="Acidic residues" evidence="15">
    <location>
        <begin position="1323"/>
        <end position="1342"/>
    </location>
</feature>
<dbReference type="PRINTS" id="PR00418">
    <property type="entry name" value="TPI2FAMILY"/>
</dbReference>
<dbReference type="Gene3D" id="3.40.50.670">
    <property type="match status" value="1"/>
</dbReference>
<dbReference type="STRING" id="448386.A0A2V3IEH0"/>
<evidence type="ECO:0000256" key="5">
    <source>
        <dbReference type="ARBA" id="ARBA00022723"/>
    </source>
</evidence>
<dbReference type="Gene3D" id="3.30.565.10">
    <property type="entry name" value="Histidine kinase-like ATPase, C-terminal domain"/>
    <property type="match status" value="1"/>
</dbReference>
<dbReference type="Gene3D" id="1.10.268.10">
    <property type="entry name" value="Topoisomerase, domain 3"/>
    <property type="match status" value="1"/>
</dbReference>
<evidence type="ECO:0000256" key="2">
    <source>
        <dbReference type="ARBA" id="ARBA00001913"/>
    </source>
</evidence>
<keyword evidence="6 13" id="KW-0547">Nucleotide-binding</keyword>
<evidence type="ECO:0000256" key="14">
    <source>
        <dbReference type="SAM" id="Coils"/>
    </source>
</evidence>
<dbReference type="Pfam" id="PF00521">
    <property type="entry name" value="DNA_topoisoIV"/>
    <property type="match status" value="1"/>
</dbReference>
<dbReference type="FunFam" id="3.30.230.10:FF:000008">
    <property type="entry name" value="DNA topoisomerase 2"/>
    <property type="match status" value="1"/>
</dbReference>
<dbReference type="EC" id="5.6.2.2" evidence="13"/>
<evidence type="ECO:0000256" key="13">
    <source>
        <dbReference type="RuleBase" id="RU362094"/>
    </source>
</evidence>
<dbReference type="InterPro" id="IPR013760">
    <property type="entry name" value="Topo_IIA-like_dom_sf"/>
</dbReference>
<feature type="compositionally biased region" description="Basic and acidic residues" evidence="15">
    <location>
        <begin position="1387"/>
        <end position="1398"/>
    </location>
</feature>
<dbReference type="GO" id="GO:0005524">
    <property type="term" value="F:ATP binding"/>
    <property type="evidence" value="ECO:0007669"/>
    <property type="project" value="UniProtKB-UniRule"/>
</dbReference>
<feature type="compositionally biased region" description="Polar residues" evidence="15">
    <location>
        <begin position="1224"/>
        <end position="1233"/>
    </location>
</feature>
<dbReference type="GO" id="GO:0003918">
    <property type="term" value="F:DNA topoisomerase type II (double strand cut, ATP-hydrolyzing) activity"/>
    <property type="evidence" value="ECO:0007669"/>
    <property type="project" value="UniProtKB-UniRule"/>
</dbReference>
<dbReference type="EMBL" id="NBIV01000290">
    <property type="protein sequence ID" value="PXF40486.1"/>
    <property type="molecule type" value="Genomic_DNA"/>
</dbReference>
<evidence type="ECO:0000256" key="12">
    <source>
        <dbReference type="PROSITE-ProRule" id="PRU01384"/>
    </source>
</evidence>
<proteinExistence type="inferred from homology"/>
<dbReference type="PROSITE" id="PS00177">
    <property type="entry name" value="TOPOISOMERASE_II"/>
    <property type="match status" value="1"/>
</dbReference>
<dbReference type="Gene3D" id="3.90.199.10">
    <property type="entry name" value="Topoisomerase II, domain 5"/>
    <property type="match status" value="1"/>
</dbReference>
<dbReference type="GO" id="GO:0046872">
    <property type="term" value="F:metal ion binding"/>
    <property type="evidence" value="ECO:0007669"/>
    <property type="project" value="UniProtKB-KW"/>
</dbReference>
<dbReference type="Gene3D" id="3.30.1360.40">
    <property type="match status" value="1"/>
</dbReference>
<dbReference type="GO" id="GO:0000819">
    <property type="term" value="P:sister chromatid segregation"/>
    <property type="evidence" value="ECO:0007669"/>
    <property type="project" value="TreeGrafter"/>
</dbReference>
<evidence type="ECO:0000256" key="9">
    <source>
        <dbReference type="ARBA" id="ARBA00023029"/>
    </source>
</evidence>
<feature type="compositionally biased region" description="Basic residues" evidence="15">
    <location>
        <begin position="1307"/>
        <end position="1316"/>
    </location>
</feature>
<evidence type="ECO:0000256" key="6">
    <source>
        <dbReference type="ARBA" id="ARBA00022741"/>
    </source>
</evidence>
<dbReference type="Pfam" id="PF00204">
    <property type="entry name" value="DNA_gyraseB"/>
    <property type="match status" value="1"/>
</dbReference>
<dbReference type="InterPro" id="IPR013506">
    <property type="entry name" value="Topo_IIA_bsu_dom2"/>
</dbReference>
<evidence type="ECO:0000256" key="11">
    <source>
        <dbReference type="ARBA" id="ARBA00023235"/>
    </source>
</evidence>
<sequence>MALRVSNSGNAISRKKKTVEQTFTKLSQLEHILLRPDTYVGSAERVQQTIWVWDDASGRMVHKEIIYPPGLYKIFDEILVNAADHKQRDPKMNCIKVDIDAENQMISVWNNGSGIPVEIHKKEKIYVPELIFGNLLTSSNYDDDEKKVVGGRNGFGAKLANIFSTEFIVETADAQRGKRYKQVFRNNMNEKEEPEIRSNPRKESYTKISFSPDLPRFGMNCFDRDIISLLKKRVYDIAGINSSLKVYLNGVRLPIKSFKDYVNLYSAEDSSSTVLYERVSDRWEVAITGSDGQLSQVSFVNSIWTMKGGTHVSHVADQIVSRLAEHISKKNKGLKVKPFQIKSHLSLFINCLIENPSFDSQTKETLTTKPSKFGSKWAFSDELAKKVLKSEIVDQITAFAHFKQSKELSKTDGGKKARVMGIKKLKDANKAGGREAPKCTLILTEGDSAASLAISGLSVVGRDYYGVFPLRGKLLNVRDASHKQIMDNPEINNLKKILGLQHGKKYNCDTVKSLRYGHVMIMTDQDHDGSHIKGLLINFFDHFWPSLLHIDGFLQEFITPILKATRSIRGRKEEKAFFTMTEFEEWKETDEGKSSAWIVKYYKGLGTSSAKEAKEYFSNLSRHQLEFTHKGQDDCAMIDMAFSKQRVSDRKEWLTSFAPGTFFNHEEDELNFSNFVNKELILFSLADNARSIPNIMDGLKPSQRKVLFGAFKKKLFKREIKVIQLAGYVTEKAVYHHGDSLFPTIVSMAQNFVGSNNLNLLVPAGQFGTRLQGGKDAASSRYIFTKLAPVARALFPKEDDPLLSYLTDEGSPVEPHWYCPVIPTVLVNGSEGIGTGWSSSVPCYNPHDLIRCIRQLMNNEPMDDLLPWYRGFNGQIIPVGNSKSYDVYGVLRKSQDTFKIEELPVRSWTSPYKEFLESQTIGYPNAKGPFIREFQDDCTENKVCFTLKTTPEFAKELSLPSAYKKLKLSSTISTSNMVLFDKEGRIRKYDTPRDIIKEFYETRFEMYVQRRRHTLEELGKELLCLDNRQRFILMVIDGKLKVAKRKKADIIADLKRLKFDPIPKRKMATKASDEDDGEGDETVMKDSNSEAGNANNYDYLLSMPLWSLTLERVQQLRTQRDEKEGEIHEVESKTAKDLWSADLNTLEAALYADEEETQAMMEDLERVAKQAQLKQRGGSKTKGKRGKASVAYFQEENFFDDMEDVPLPSARVIEVKQPRVKKQTALQPKTKSGSSKRKKAEVEVILDDVDMSDAGDQGTQQKAPKPIGRPRRNRNTKPVKALPYLDDSLDEVSPAVLASSKQTSKTTVKKSRRSVKQKPTSIAEEDLIEIESDDNELDDATSEENGFTAESPLAKDRGQSLEQKKVEVSDDDDFLSLSERLARRSTVKKEIDSSDKTAKSSGSRRVPSLAKKKTAPKRPRSAAASGSNKSVSLISPSPSPQAKKTRTSRATRTQKERHSSGQEDEAFSPDDDVKEIKPTARPRRQRTARKIVIEDSDSDADFDDSDSDYQ</sequence>
<dbReference type="PROSITE" id="PS52040">
    <property type="entry name" value="TOPO_IIA"/>
    <property type="match status" value="1"/>
</dbReference>
<dbReference type="SMART" id="SM00433">
    <property type="entry name" value="TOP2c"/>
    <property type="match status" value="1"/>
</dbReference>
<keyword evidence="7 13" id="KW-0067">ATP-binding</keyword>
<evidence type="ECO:0000256" key="15">
    <source>
        <dbReference type="SAM" id="MobiDB-lite"/>
    </source>
</evidence>
<dbReference type="CDD" id="cd16930">
    <property type="entry name" value="HATPase_TopII-like"/>
    <property type="match status" value="1"/>
</dbReference>
<dbReference type="GO" id="GO:0005634">
    <property type="term" value="C:nucleus"/>
    <property type="evidence" value="ECO:0007669"/>
    <property type="project" value="TreeGrafter"/>
</dbReference>
<dbReference type="SMART" id="SM00387">
    <property type="entry name" value="HATPase_c"/>
    <property type="match status" value="1"/>
</dbReference>
<dbReference type="InterPro" id="IPR018522">
    <property type="entry name" value="TopoIIA_CS"/>
</dbReference>
<protein>
    <recommendedName>
        <fullName evidence="13">DNA topoisomerase 2</fullName>
        <ecNumber evidence="13">5.6.2.2</ecNumber>
    </recommendedName>
</protein>
<accession>A0A2V3IEH0</accession>
<evidence type="ECO:0000256" key="3">
    <source>
        <dbReference type="ARBA" id="ARBA00001946"/>
    </source>
</evidence>
<dbReference type="InterPro" id="IPR006171">
    <property type="entry name" value="TOPRIM_dom"/>
</dbReference>
<gene>
    <name evidence="18" type="ORF">BWQ96_09809</name>
</gene>
<evidence type="ECO:0000256" key="1">
    <source>
        <dbReference type="ARBA" id="ARBA00000185"/>
    </source>
</evidence>
<dbReference type="InterPro" id="IPR014721">
    <property type="entry name" value="Ribsml_uS5_D2-typ_fold_subgr"/>
</dbReference>
<reference evidence="18 19" key="1">
    <citation type="journal article" date="2018" name="Mol. Biol. Evol.">
        <title>Analysis of the draft genome of the red seaweed Gracilariopsis chorda provides insights into genome size evolution in Rhodophyta.</title>
        <authorList>
            <person name="Lee J."/>
            <person name="Yang E.C."/>
            <person name="Graf L."/>
            <person name="Yang J.H."/>
            <person name="Qiu H."/>
            <person name="Zel Zion U."/>
            <person name="Chan C.X."/>
            <person name="Stephens T.G."/>
            <person name="Weber A.P.M."/>
            <person name="Boo G.H."/>
            <person name="Boo S.M."/>
            <person name="Kim K.M."/>
            <person name="Shin Y."/>
            <person name="Jung M."/>
            <person name="Lee S.J."/>
            <person name="Yim H.S."/>
            <person name="Lee J.H."/>
            <person name="Bhattacharya D."/>
            <person name="Yoon H.S."/>
        </authorList>
    </citation>
    <scope>NUCLEOTIDE SEQUENCE [LARGE SCALE GENOMIC DNA]</scope>
    <source>
        <strain evidence="18 19">SKKU-2015</strain>
        <tissue evidence="18">Whole body</tissue>
    </source>
</reference>
<dbReference type="Pfam" id="PF16898">
    <property type="entry name" value="TOPRIM_C"/>
    <property type="match status" value="1"/>
</dbReference>
<evidence type="ECO:0000256" key="7">
    <source>
        <dbReference type="ARBA" id="ARBA00022840"/>
    </source>
</evidence>
<keyword evidence="8" id="KW-0460">Magnesium</keyword>
<keyword evidence="10 12" id="KW-0238">DNA-binding</keyword>
<dbReference type="InterPro" id="IPR002205">
    <property type="entry name" value="Topo_IIA_dom_A"/>
</dbReference>
<dbReference type="PANTHER" id="PTHR10169">
    <property type="entry name" value="DNA TOPOISOMERASE/GYRASE"/>
    <property type="match status" value="1"/>
</dbReference>
<keyword evidence="11 12" id="KW-0413">Isomerase</keyword>
<comment type="function">
    <text evidence="13">Control of topological states of DNA by transient breakage and subsequent rejoining of DNA strands. Topoisomerase II makes double-strand breaks.</text>
</comment>
<dbReference type="SUPFAM" id="SSF55874">
    <property type="entry name" value="ATPase domain of HSP90 chaperone/DNA topoisomerase II/histidine kinase"/>
    <property type="match status" value="1"/>
</dbReference>
<evidence type="ECO:0000259" key="16">
    <source>
        <dbReference type="PROSITE" id="PS50880"/>
    </source>
</evidence>
<keyword evidence="9 12" id="KW-0799">Topoisomerase</keyword>
<keyword evidence="5" id="KW-0479">Metal-binding</keyword>
<dbReference type="InterPro" id="IPR020568">
    <property type="entry name" value="Ribosomal_Su5_D2-typ_SF"/>
</dbReference>
<dbReference type="InterPro" id="IPR050634">
    <property type="entry name" value="DNA_Topoisomerase_II"/>
</dbReference>
<dbReference type="InterPro" id="IPR034157">
    <property type="entry name" value="TOPRIM_TopoII"/>
</dbReference>
<evidence type="ECO:0000313" key="18">
    <source>
        <dbReference type="EMBL" id="PXF40486.1"/>
    </source>
</evidence>
<name>A0A2V3IEH0_9FLOR</name>
<dbReference type="InterPro" id="IPR003594">
    <property type="entry name" value="HATPase_dom"/>
</dbReference>
<comment type="cofactor">
    <cofactor evidence="3">
        <name>Mg(2+)</name>
        <dbReference type="ChEBI" id="CHEBI:18420"/>
    </cofactor>
</comment>
<evidence type="ECO:0000259" key="17">
    <source>
        <dbReference type="PROSITE" id="PS52040"/>
    </source>
</evidence>
<dbReference type="FunFam" id="3.30.565.10:FF:000004">
    <property type="entry name" value="DNA topoisomerase 2"/>
    <property type="match status" value="1"/>
</dbReference>
<dbReference type="FunFam" id="3.40.50.670:FF:000001">
    <property type="entry name" value="DNA topoisomerase 2"/>
    <property type="match status" value="2"/>
</dbReference>
<dbReference type="GO" id="GO:0006265">
    <property type="term" value="P:DNA topological change"/>
    <property type="evidence" value="ECO:0007669"/>
    <property type="project" value="UniProtKB-UniRule"/>
</dbReference>
<dbReference type="PROSITE" id="PS50880">
    <property type="entry name" value="TOPRIM"/>
    <property type="match status" value="1"/>
</dbReference>
<dbReference type="InterPro" id="IPR001241">
    <property type="entry name" value="Topo_IIA"/>
</dbReference>
<dbReference type="CDD" id="cd03481">
    <property type="entry name" value="TopoIIA_Trans_ScTopoIIA"/>
    <property type="match status" value="1"/>
</dbReference>
<dbReference type="InterPro" id="IPR013759">
    <property type="entry name" value="Topo_IIA_B_C"/>
</dbReference>
<dbReference type="GO" id="GO:0000712">
    <property type="term" value="P:resolution of meiotic recombination intermediates"/>
    <property type="evidence" value="ECO:0007669"/>
    <property type="project" value="TreeGrafter"/>
</dbReference>
<keyword evidence="14" id="KW-0175">Coiled coil</keyword>
<evidence type="ECO:0000256" key="8">
    <source>
        <dbReference type="ARBA" id="ARBA00022842"/>
    </source>
</evidence>
<dbReference type="Pfam" id="PF01751">
    <property type="entry name" value="Toprim"/>
    <property type="match status" value="1"/>
</dbReference>
<dbReference type="PRINTS" id="PR01158">
    <property type="entry name" value="TOPISMRASEII"/>
</dbReference>
<dbReference type="InterPro" id="IPR036890">
    <property type="entry name" value="HATPase_C_sf"/>
</dbReference>
<comment type="similarity">
    <text evidence="4 13">Belongs to the type II topoisomerase family.</text>
</comment>
<evidence type="ECO:0000313" key="19">
    <source>
        <dbReference type="Proteomes" id="UP000247409"/>
    </source>
</evidence>
<feature type="compositionally biased region" description="Basic residues" evidence="15">
    <location>
        <begin position="1410"/>
        <end position="1420"/>
    </location>
</feature>
<dbReference type="InterPro" id="IPR013757">
    <property type="entry name" value="Topo_IIA_A_a_sf"/>
</dbReference>
<dbReference type="FunFam" id="3.90.199.10:FF:000002">
    <property type="entry name" value="DNA topoisomerase 2"/>
    <property type="match status" value="1"/>
</dbReference>
<dbReference type="Gene3D" id="3.30.1490.30">
    <property type="match status" value="1"/>
</dbReference>
<organism evidence="18 19">
    <name type="scientific">Gracilariopsis chorda</name>
    <dbReference type="NCBI Taxonomy" id="448386"/>
    <lineage>
        <taxon>Eukaryota</taxon>
        <taxon>Rhodophyta</taxon>
        <taxon>Florideophyceae</taxon>
        <taxon>Rhodymeniophycidae</taxon>
        <taxon>Gracilariales</taxon>
        <taxon>Gracilariaceae</taxon>
        <taxon>Gracilariopsis</taxon>
    </lineage>
</organism>
<evidence type="ECO:0000256" key="10">
    <source>
        <dbReference type="ARBA" id="ARBA00023125"/>
    </source>
</evidence>
<feature type="active site" description="O-(5'-phospho-DNA)-tyrosine intermediate" evidence="12">
    <location>
        <position position="782"/>
    </location>
</feature>
<dbReference type="InterPro" id="IPR031660">
    <property type="entry name" value="TOPRIM_C"/>
</dbReference>
<dbReference type="Pfam" id="PF02518">
    <property type="entry name" value="HATPase_c"/>
    <property type="match status" value="1"/>
</dbReference>
<feature type="compositionally biased region" description="Basic residues" evidence="15">
    <location>
        <begin position="1268"/>
        <end position="1277"/>
    </location>
</feature>
<feature type="domain" description="Topo IIA-type catalytic" evidence="17">
    <location>
        <begin position="692"/>
        <end position="1143"/>
    </location>
</feature>
<feature type="compositionally biased region" description="Acidic residues" evidence="15">
    <location>
        <begin position="1494"/>
        <end position="1510"/>
    </location>
</feature>
<feature type="domain" description="Toprim" evidence="16">
    <location>
        <begin position="439"/>
        <end position="555"/>
    </location>
</feature>
<comment type="cofactor">
    <cofactor evidence="2">
        <name>Ca(2+)</name>
        <dbReference type="ChEBI" id="CHEBI:29108"/>
    </cofactor>
</comment>
<feature type="region of interest" description="Disordered" evidence="15">
    <location>
        <begin position="1219"/>
        <end position="1510"/>
    </location>
</feature>
<dbReference type="GO" id="GO:0003677">
    <property type="term" value="F:DNA binding"/>
    <property type="evidence" value="ECO:0007669"/>
    <property type="project" value="UniProtKB-UniRule"/>
</dbReference>
<feature type="region of interest" description="Disordered" evidence="15">
    <location>
        <begin position="1065"/>
        <end position="1090"/>
    </location>
</feature>
<comment type="catalytic activity">
    <reaction evidence="1 12 13">
        <text>ATP-dependent breakage, passage and rejoining of double-stranded DNA.</text>
        <dbReference type="EC" id="5.6.2.2"/>
    </reaction>
</comment>
<dbReference type="InterPro" id="IPR001154">
    <property type="entry name" value="TopoII_euk"/>
</dbReference>
<dbReference type="Proteomes" id="UP000247409">
    <property type="component" value="Unassembled WGS sequence"/>
</dbReference>
<feature type="coiled-coil region" evidence="14">
    <location>
        <begin position="1113"/>
        <end position="1174"/>
    </location>
</feature>
<comment type="subunit">
    <text evidence="13">Homodimer.</text>
</comment>
<feature type="compositionally biased region" description="Acidic residues" evidence="15">
    <location>
        <begin position="1244"/>
        <end position="1253"/>
    </location>
</feature>
<comment type="caution">
    <text evidence="18">The sequence shown here is derived from an EMBL/GenBank/DDBJ whole genome shotgun (WGS) entry which is preliminary data.</text>
</comment>
<dbReference type="FunFam" id="3.30.1490.30:FF:000001">
    <property type="entry name" value="DNA topoisomerase 2"/>
    <property type="match status" value="1"/>
</dbReference>
<dbReference type="SUPFAM" id="SSF56719">
    <property type="entry name" value="Type II DNA topoisomerase"/>
    <property type="match status" value="1"/>
</dbReference>
<dbReference type="InterPro" id="IPR013758">
    <property type="entry name" value="Topo_IIA_A/C_ab"/>
</dbReference>
<evidence type="ECO:0000256" key="4">
    <source>
        <dbReference type="ARBA" id="ARBA00011080"/>
    </source>
</evidence>
<dbReference type="CDD" id="cd03365">
    <property type="entry name" value="TOPRIM_TopoIIA"/>
    <property type="match status" value="1"/>
</dbReference>